<feature type="region of interest" description="Disordered" evidence="1">
    <location>
        <begin position="1"/>
        <end position="83"/>
    </location>
</feature>
<evidence type="ECO:0008006" key="5">
    <source>
        <dbReference type="Google" id="ProtNLM"/>
    </source>
</evidence>
<feature type="compositionally biased region" description="Basic and acidic residues" evidence="1">
    <location>
        <begin position="1"/>
        <end position="16"/>
    </location>
</feature>
<feature type="region of interest" description="Disordered" evidence="1">
    <location>
        <begin position="115"/>
        <end position="180"/>
    </location>
</feature>
<evidence type="ECO:0000313" key="3">
    <source>
        <dbReference type="EMBL" id="GAC56694.1"/>
    </source>
</evidence>
<keyword evidence="2" id="KW-0472">Membrane</keyword>
<dbReference type="AlphaFoldDB" id="L7L6Y4"/>
<dbReference type="STRING" id="1121927.GOHSU_12_00840"/>
<dbReference type="eggNOG" id="COG0515">
    <property type="taxonomic scope" value="Bacteria"/>
</dbReference>
<keyword evidence="4" id="KW-1185">Reference proteome</keyword>
<keyword evidence="2" id="KW-1133">Transmembrane helix</keyword>
<organism evidence="3 4">
    <name type="scientific">Gordonia hirsuta DSM 44140 = NBRC 16056</name>
    <dbReference type="NCBI Taxonomy" id="1121927"/>
    <lineage>
        <taxon>Bacteria</taxon>
        <taxon>Bacillati</taxon>
        <taxon>Actinomycetota</taxon>
        <taxon>Actinomycetes</taxon>
        <taxon>Mycobacteriales</taxon>
        <taxon>Gordoniaceae</taxon>
        <taxon>Gordonia</taxon>
    </lineage>
</organism>
<evidence type="ECO:0000256" key="2">
    <source>
        <dbReference type="SAM" id="Phobius"/>
    </source>
</evidence>
<keyword evidence="2" id="KW-0812">Transmembrane</keyword>
<feature type="transmembrane region" description="Helical" evidence="2">
    <location>
        <begin position="89"/>
        <end position="110"/>
    </location>
</feature>
<sequence length="271" mass="28108">MTKPHEPDQHRPDEARPPGFETAEQSGSHADTAPQTSPEYAPTGFAPTQFGVPQFDSAQFGGAPPGYPPAGYPPPGYPPAPPPNRTPQILAAILVPIVIATLVAVSVVVIRHNNQQNDEASPPPTEVTVVEPGAPAPQEPDAAGQIPAPAPSVAQSPEPSPSPSAPPVSGADARGFASGPRCNAPEDPLVFIGYTARSRVVICQVGSQVGRNYYKGLANGNAIEIGYPSRSGSTFTAVNGSVRYVVSPSSLVITENGRTLSTEPMIQAWVD</sequence>
<comment type="caution">
    <text evidence="3">The sequence shown here is derived from an EMBL/GenBank/DDBJ whole genome shotgun (WGS) entry which is preliminary data.</text>
</comment>
<name>L7L6Y4_9ACTN</name>
<evidence type="ECO:0000256" key="1">
    <source>
        <dbReference type="SAM" id="MobiDB-lite"/>
    </source>
</evidence>
<dbReference type="EMBL" id="BANT01000012">
    <property type="protein sequence ID" value="GAC56694.1"/>
    <property type="molecule type" value="Genomic_DNA"/>
</dbReference>
<dbReference type="RefSeq" id="WP_005937408.1">
    <property type="nucleotide sequence ID" value="NZ_ATVK01000045.1"/>
</dbReference>
<feature type="compositionally biased region" description="Polar residues" evidence="1">
    <location>
        <begin position="23"/>
        <end position="38"/>
    </location>
</feature>
<proteinExistence type="predicted"/>
<evidence type="ECO:0000313" key="4">
    <source>
        <dbReference type="Proteomes" id="UP000053405"/>
    </source>
</evidence>
<reference evidence="3 4" key="1">
    <citation type="submission" date="2012-12" db="EMBL/GenBank/DDBJ databases">
        <title>Whole genome shotgun sequence of Gordonia hirsuta NBRC 16056.</title>
        <authorList>
            <person name="Isaki-Nakamura S."/>
            <person name="Hosoyama A."/>
            <person name="Tsuchikane K."/>
            <person name="Katsumata H."/>
            <person name="Baba S."/>
            <person name="Yamazaki S."/>
            <person name="Fujita N."/>
        </authorList>
    </citation>
    <scope>NUCLEOTIDE SEQUENCE [LARGE SCALE GENOMIC DNA]</scope>
    <source>
        <strain evidence="3 4">NBRC 16056</strain>
    </source>
</reference>
<protein>
    <recommendedName>
        <fullName evidence="5">Serine/threonine protein kinase</fullName>
    </recommendedName>
</protein>
<accession>L7L6Y4</accession>
<feature type="compositionally biased region" description="Pro residues" evidence="1">
    <location>
        <begin position="65"/>
        <end position="83"/>
    </location>
</feature>
<dbReference type="Proteomes" id="UP000053405">
    <property type="component" value="Unassembled WGS sequence"/>
</dbReference>
<gene>
    <name evidence="3" type="ORF">GOHSU_12_00840</name>
</gene>